<comment type="caution">
    <text evidence="2">The sequence shown here is derived from an EMBL/GenBank/DDBJ whole genome shotgun (WGS) entry which is preliminary data.</text>
</comment>
<dbReference type="AlphaFoldDB" id="A0AAW1LVA7"/>
<keyword evidence="3" id="KW-1185">Reference proteome</keyword>
<proteinExistence type="predicted"/>
<reference evidence="2 3" key="1">
    <citation type="journal article" date="2024" name="BMC Genomics">
        <title>De novo assembly and annotation of Popillia japonica's genome with initial clues to its potential as an invasive pest.</title>
        <authorList>
            <person name="Cucini C."/>
            <person name="Boschi S."/>
            <person name="Funari R."/>
            <person name="Cardaioli E."/>
            <person name="Iannotti N."/>
            <person name="Marturano G."/>
            <person name="Paoli F."/>
            <person name="Bruttini M."/>
            <person name="Carapelli A."/>
            <person name="Frati F."/>
            <person name="Nardi F."/>
        </authorList>
    </citation>
    <scope>NUCLEOTIDE SEQUENCE [LARGE SCALE GENOMIC DNA]</scope>
    <source>
        <strain evidence="2">DMR45628</strain>
    </source>
</reference>
<feature type="chain" id="PRO_5043968347" evidence="1">
    <location>
        <begin position="19"/>
        <end position="206"/>
    </location>
</feature>
<dbReference type="EMBL" id="JASPKY010000078">
    <property type="protein sequence ID" value="KAK9739126.1"/>
    <property type="molecule type" value="Genomic_DNA"/>
</dbReference>
<evidence type="ECO:0000256" key="1">
    <source>
        <dbReference type="SAM" id="SignalP"/>
    </source>
</evidence>
<evidence type="ECO:0000313" key="2">
    <source>
        <dbReference type="EMBL" id="KAK9739126.1"/>
    </source>
</evidence>
<name>A0AAW1LVA7_POPJA</name>
<dbReference type="Proteomes" id="UP001458880">
    <property type="component" value="Unassembled WGS sequence"/>
</dbReference>
<organism evidence="2 3">
    <name type="scientific">Popillia japonica</name>
    <name type="common">Japanese beetle</name>
    <dbReference type="NCBI Taxonomy" id="7064"/>
    <lineage>
        <taxon>Eukaryota</taxon>
        <taxon>Metazoa</taxon>
        <taxon>Ecdysozoa</taxon>
        <taxon>Arthropoda</taxon>
        <taxon>Hexapoda</taxon>
        <taxon>Insecta</taxon>
        <taxon>Pterygota</taxon>
        <taxon>Neoptera</taxon>
        <taxon>Endopterygota</taxon>
        <taxon>Coleoptera</taxon>
        <taxon>Polyphaga</taxon>
        <taxon>Scarabaeiformia</taxon>
        <taxon>Scarabaeidae</taxon>
        <taxon>Rutelinae</taxon>
        <taxon>Popillia</taxon>
    </lineage>
</organism>
<accession>A0AAW1LVA7</accession>
<feature type="signal peptide" evidence="1">
    <location>
        <begin position="1"/>
        <end position="18"/>
    </location>
</feature>
<evidence type="ECO:0000313" key="3">
    <source>
        <dbReference type="Proteomes" id="UP001458880"/>
    </source>
</evidence>
<keyword evidence="1" id="KW-0732">Signal</keyword>
<sequence>MACVKVIIVCSILGIVLAKSANKGREERLFRFGYSYTKTVIRPYTVTTLVPSSCVHVEATLPPCRNVRFLGNFPGFGSSSSESTTEGAKSASVKTTAVADNEVQTTPLSWGEYLGLSAPTVTLNVTKITTATVLNPRVTVTFSIRGCRPQRMPLDLEKCPIQPTATALPIVPTSTVNVNSEKMSNSTNGHSSANSSNIYCKCKFGY</sequence>
<gene>
    <name evidence="2" type="ORF">QE152_g9224</name>
</gene>
<protein>
    <submittedName>
        <fullName evidence="2">Uncharacterized protein</fullName>
    </submittedName>
</protein>